<dbReference type="OrthoDB" id="3001432at2759"/>
<evidence type="ECO:0000256" key="2">
    <source>
        <dbReference type="ARBA" id="ARBA00006991"/>
    </source>
</evidence>
<dbReference type="GO" id="GO:0008270">
    <property type="term" value="F:zinc ion binding"/>
    <property type="evidence" value="ECO:0007669"/>
    <property type="project" value="UniProtKB-KW"/>
</dbReference>
<evidence type="ECO:0000259" key="12">
    <source>
        <dbReference type="PROSITE" id="PS50157"/>
    </source>
</evidence>
<dbReference type="FunFam" id="3.30.160.60:FF:000193">
    <property type="entry name" value="Zinc finger protein 300"/>
    <property type="match status" value="1"/>
</dbReference>
<dbReference type="SUPFAM" id="SSF57667">
    <property type="entry name" value="beta-beta-alpha zinc fingers"/>
    <property type="match status" value="1"/>
</dbReference>
<keyword evidence="8" id="KW-0804">Transcription</keyword>
<organism evidence="13 14">
    <name type="scientific">Leucocoprinus leucothites</name>
    <dbReference type="NCBI Taxonomy" id="201217"/>
    <lineage>
        <taxon>Eukaryota</taxon>
        <taxon>Fungi</taxon>
        <taxon>Dikarya</taxon>
        <taxon>Basidiomycota</taxon>
        <taxon>Agaricomycotina</taxon>
        <taxon>Agaricomycetes</taxon>
        <taxon>Agaricomycetidae</taxon>
        <taxon>Agaricales</taxon>
        <taxon>Agaricineae</taxon>
        <taxon>Agaricaceae</taxon>
        <taxon>Leucocoprinus</taxon>
    </lineage>
</organism>
<evidence type="ECO:0000256" key="4">
    <source>
        <dbReference type="ARBA" id="ARBA00022737"/>
    </source>
</evidence>
<dbReference type="InterPro" id="IPR036236">
    <property type="entry name" value="Znf_C2H2_sf"/>
</dbReference>
<dbReference type="GO" id="GO:0045944">
    <property type="term" value="P:positive regulation of transcription by RNA polymerase II"/>
    <property type="evidence" value="ECO:0007669"/>
    <property type="project" value="UniProtKB-ARBA"/>
</dbReference>
<evidence type="ECO:0000256" key="1">
    <source>
        <dbReference type="ARBA" id="ARBA00004123"/>
    </source>
</evidence>
<keyword evidence="5 10" id="KW-0863">Zinc-finger</keyword>
<dbReference type="Gene3D" id="3.30.160.60">
    <property type="entry name" value="Classic Zinc Finger"/>
    <property type="match status" value="2"/>
</dbReference>
<dbReference type="GO" id="GO:0005634">
    <property type="term" value="C:nucleus"/>
    <property type="evidence" value="ECO:0007669"/>
    <property type="project" value="UniProtKB-SubCell"/>
</dbReference>
<keyword evidence="6" id="KW-0862">Zinc</keyword>
<feature type="compositionally biased region" description="Basic and acidic residues" evidence="11">
    <location>
        <begin position="157"/>
        <end position="167"/>
    </location>
</feature>
<evidence type="ECO:0000256" key="8">
    <source>
        <dbReference type="ARBA" id="ARBA00023163"/>
    </source>
</evidence>
<feature type="domain" description="C2H2-type" evidence="12">
    <location>
        <begin position="1"/>
        <end position="21"/>
    </location>
</feature>
<dbReference type="EMBL" id="JAACJO010000001">
    <property type="protein sequence ID" value="KAF5363747.1"/>
    <property type="molecule type" value="Genomic_DNA"/>
</dbReference>
<dbReference type="GO" id="GO:0000978">
    <property type="term" value="F:RNA polymerase II cis-regulatory region sequence-specific DNA binding"/>
    <property type="evidence" value="ECO:0007669"/>
    <property type="project" value="TreeGrafter"/>
</dbReference>
<keyword evidence="14" id="KW-1185">Reference proteome</keyword>
<comment type="similarity">
    <text evidence="2">Belongs to the krueppel C2H2-type zinc-finger protein family.</text>
</comment>
<comment type="subcellular location">
    <subcellularLocation>
        <location evidence="1">Nucleus</location>
    </subcellularLocation>
</comment>
<dbReference type="PROSITE" id="PS00028">
    <property type="entry name" value="ZINC_FINGER_C2H2_1"/>
    <property type="match status" value="2"/>
</dbReference>
<evidence type="ECO:0000256" key="3">
    <source>
        <dbReference type="ARBA" id="ARBA00022723"/>
    </source>
</evidence>
<feature type="domain" description="C2H2-type" evidence="12">
    <location>
        <begin position="22"/>
        <end position="50"/>
    </location>
</feature>
<evidence type="ECO:0000256" key="9">
    <source>
        <dbReference type="ARBA" id="ARBA00023242"/>
    </source>
</evidence>
<dbReference type="Proteomes" id="UP000559027">
    <property type="component" value="Unassembled WGS sequence"/>
</dbReference>
<protein>
    <recommendedName>
        <fullName evidence="12">C2H2-type domain-containing protein</fullName>
    </recommendedName>
</protein>
<reference evidence="13 14" key="1">
    <citation type="journal article" date="2020" name="ISME J.">
        <title>Uncovering the hidden diversity of litter-decomposition mechanisms in mushroom-forming fungi.</title>
        <authorList>
            <person name="Floudas D."/>
            <person name="Bentzer J."/>
            <person name="Ahren D."/>
            <person name="Johansson T."/>
            <person name="Persson P."/>
            <person name="Tunlid A."/>
        </authorList>
    </citation>
    <scope>NUCLEOTIDE SEQUENCE [LARGE SCALE GENOMIC DNA]</scope>
    <source>
        <strain evidence="13 14">CBS 146.42</strain>
    </source>
</reference>
<evidence type="ECO:0000313" key="14">
    <source>
        <dbReference type="Proteomes" id="UP000559027"/>
    </source>
</evidence>
<name>A0A8H5GF27_9AGAR</name>
<proteinExistence type="inferred from homology"/>
<keyword evidence="9" id="KW-0539">Nucleus</keyword>
<accession>A0A8H5GF27</accession>
<dbReference type="PROSITE" id="PS50157">
    <property type="entry name" value="ZINC_FINGER_C2H2_2"/>
    <property type="match status" value="2"/>
</dbReference>
<gene>
    <name evidence="13" type="ORF">D9756_000193</name>
</gene>
<keyword evidence="7" id="KW-0805">Transcription regulation</keyword>
<sequence>MRFAQHSGLKTHRNTHTGEKPHKCDYCGKAFGDPSSCARHEKEKHFGKPFQCRWCPSSIVRRSSFAGHIREKHPEIRHLVTKEFLDGLEGPRVLKPKNKRGRSRRSATMHEPRTLVKADTGFYSRPRAMTLDDEITLPKLMEVGKIEVQNTAQTGTVDRKVEHDRSRRNPTTLSLSFDAPDFSTSFAEAMSMSQHAVPRYTQSPMSYQPTPQHERHPVLESLNFDYAFNPVYGGGPPRYDDGTVGGGFETSSASSSPGPITPLDVKPPPAYIEPFKINPTDYSSMFGQIGLEEQSAPPMYSYAPEQQGLLYHLGL</sequence>
<evidence type="ECO:0000313" key="13">
    <source>
        <dbReference type="EMBL" id="KAF5363747.1"/>
    </source>
</evidence>
<evidence type="ECO:0000256" key="7">
    <source>
        <dbReference type="ARBA" id="ARBA00023015"/>
    </source>
</evidence>
<dbReference type="PANTHER" id="PTHR19818:SF159">
    <property type="entry name" value="C2H2-TYPE DOMAIN-CONTAINING PROTEIN"/>
    <property type="match status" value="1"/>
</dbReference>
<dbReference type="PANTHER" id="PTHR19818">
    <property type="entry name" value="ZINC FINGER PROTEIN ZIC AND GLI"/>
    <property type="match status" value="1"/>
</dbReference>
<feature type="region of interest" description="Disordered" evidence="11">
    <location>
        <begin position="154"/>
        <end position="176"/>
    </location>
</feature>
<dbReference type="InterPro" id="IPR050329">
    <property type="entry name" value="GLI_C2H2-zinc-finger"/>
</dbReference>
<keyword evidence="4" id="KW-0677">Repeat</keyword>
<keyword evidence="3" id="KW-0479">Metal-binding</keyword>
<dbReference type="InterPro" id="IPR013087">
    <property type="entry name" value="Znf_C2H2_type"/>
</dbReference>
<comment type="caution">
    <text evidence="13">The sequence shown here is derived from an EMBL/GenBank/DDBJ whole genome shotgun (WGS) entry which is preliminary data.</text>
</comment>
<dbReference type="AlphaFoldDB" id="A0A8H5GF27"/>
<evidence type="ECO:0000256" key="5">
    <source>
        <dbReference type="ARBA" id="ARBA00022771"/>
    </source>
</evidence>
<dbReference type="SMART" id="SM00355">
    <property type="entry name" value="ZnF_C2H2"/>
    <property type="match status" value="2"/>
</dbReference>
<dbReference type="GO" id="GO:0000981">
    <property type="term" value="F:DNA-binding transcription factor activity, RNA polymerase II-specific"/>
    <property type="evidence" value="ECO:0007669"/>
    <property type="project" value="TreeGrafter"/>
</dbReference>
<evidence type="ECO:0000256" key="6">
    <source>
        <dbReference type="ARBA" id="ARBA00022833"/>
    </source>
</evidence>
<evidence type="ECO:0000256" key="10">
    <source>
        <dbReference type="PROSITE-ProRule" id="PRU00042"/>
    </source>
</evidence>
<evidence type="ECO:0000256" key="11">
    <source>
        <dbReference type="SAM" id="MobiDB-lite"/>
    </source>
</evidence>